<proteinExistence type="predicted"/>
<dbReference type="KEGG" id="bxe:Bxe_A2589"/>
<dbReference type="Pfam" id="PF01527">
    <property type="entry name" value="HTH_Tnp_1"/>
    <property type="match status" value="1"/>
</dbReference>
<dbReference type="OrthoDB" id="3376843at2"/>
<reference evidence="1 2" key="1">
    <citation type="journal article" date="2006" name="Proc. Natl. Acad. Sci. U.S.A.">
        <title>Burkholderia xenovorans LB400 harbors a multi-replicon, 9.73-Mbp genome shaped for versatility.</title>
        <authorList>
            <person name="Chain P.S."/>
            <person name="Denef V.J."/>
            <person name="Konstantinidis K.T."/>
            <person name="Vergez L.M."/>
            <person name="Agullo L."/>
            <person name="Reyes V.L."/>
            <person name="Hauser L."/>
            <person name="Cordova M."/>
            <person name="Gomez L."/>
            <person name="Gonzalez M."/>
            <person name="Land M."/>
            <person name="Lao V."/>
            <person name="Larimer F."/>
            <person name="LiPuma J.J."/>
            <person name="Mahenthiralingam E."/>
            <person name="Malfatti S.A."/>
            <person name="Marx C.J."/>
            <person name="Parnell J.J."/>
            <person name="Ramette A."/>
            <person name="Richardson P."/>
            <person name="Seeger M."/>
            <person name="Smith D."/>
            <person name="Spilker T."/>
            <person name="Sul W.J."/>
            <person name="Tsoi T.V."/>
            <person name="Ulrich L.E."/>
            <person name="Zhulin I.B."/>
            <person name="Tiedje J.M."/>
        </authorList>
    </citation>
    <scope>NUCLEOTIDE SEQUENCE [LARGE SCALE GENOMIC DNA]</scope>
    <source>
        <strain evidence="1 2">LB400</strain>
    </source>
</reference>
<dbReference type="Gene3D" id="1.10.10.60">
    <property type="entry name" value="Homeodomain-like"/>
    <property type="match status" value="1"/>
</dbReference>
<dbReference type="PATRIC" id="fig|266265.5.peg.1937"/>
<dbReference type="EMBL" id="CP000270">
    <property type="protein sequence ID" value="ABE30391.1"/>
    <property type="molecule type" value="Genomic_DNA"/>
</dbReference>
<gene>
    <name evidence="1" type="ORF">Bxe_A2589</name>
</gene>
<dbReference type="GO" id="GO:0043565">
    <property type="term" value="F:sequence-specific DNA binding"/>
    <property type="evidence" value="ECO:0007669"/>
    <property type="project" value="InterPro"/>
</dbReference>
<dbReference type="RefSeq" id="WP_011488055.1">
    <property type="nucleotide sequence ID" value="NC_007951.1"/>
</dbReference>
<dbReference type="GO" id="GO:0004803">
    <property type="term" value="F:transposase activity"/>
    <property type="evidence" value="ECO:0007669"/>
    <property type="project" value="InterPro"/>
</dbReference>
<protein>
    <submittedName>
        <fullName evidence="1">IS3 transposase, TnpA</fullName>
    </submittedName>
</protein>
<dbReference type="SUPFAM" id="SSF48295">
    <property type="entry name" value="TrpR-like"/>
    <property type="match status" value="1"/>
</dbReference>
<dbReference type="STRING" id="266265.Bxe_A2589"/>
<keyword evidence="2" id="KW-1185">Reference proteome</keyword>
<evidence type="ECO:0000313" key="2">
    <source>
        <dbReference type="Proteomes" id="UP000001817"/>
    </source>
</evidence>
<dbReference type="Proteomes" id="UP000001817">
    <property type="component" value="Chromosome 1"/>
</dbReference>
<dbReference type="GO" id="GO:0006313">
    <property type="term" value="P:DNA transposition"/>
    <property type="evidence" value="ECO:0007669"/>
    <property type="project" value="InterPro"/>
</dbReference>
<dbReference type="InterPro" id="IPR002514">
    <property type="entry name" value="Transposase_8"/>
</dbReference>
<dbReference type="eggNOG" id="COG2963">
    <property type="taxonomic scope" value="Bacteria"/>
</dbReference>
<name>Q13ZU8_PARXL</name>
<organism evidence="1 2">
    <name type="scientific">Paraburkholderia xenovorans (strain LB400)</name>
    <dbReference type="NCBI Taxonomy" id="266265"/>
    <lineage>
        <taxon>Bacteria</taxon>
        <taxon>Pseudomonadati</taxon>
        <taxon>Pseudomonadota</taxon>
        <taxon>Betaproteobacteria</taxon>
        <taxon>Burkholderiales</taxon>
        <taxon>Burkholderiaceae</taxon>
        <taxon>Paraburkholderia</taxon>
    </lineage>
</organism>
<dbReference type="NCBIfam" id="NF047595">
    <property type="entry name" value="IS66_ISRel24_TnpA"/>
    <property type="match status" value="1"/>
</dbReference>
<accession>Q13ZU8</accession>
<dbReference type="InterPro" id="IPR010921">
    <property type="entry name" value="Trp_repressor/repl_initiator"/>
</dbReference>
<sequence length="142" mass="15808">MSSAGERVHSHRTYTREFKQQVIRETLEPGMSVSIVARRHNINTNVVFSWRQQYRDGRLTLDNAAELTTPRLGLLAVDVIDVAESAMQPASNVVSKLPDDIPTPAPPAALICEIEVEIGKRRVTIRGLSADRAEAFLQECLK</sequence>
<evidence type="ECO:0000313" key="1">
    <source>
        <dbReference type="EMBL" id="ABE30391.1"/>
    </source>
</evidence>
<dbReference type="AlphaFoldDB" id="Q13ZU8"/>
<dbReference type="KEGG" id="bxb:DR64_281"/>